<dbReference type="NCBIfam" id="TIGR00004">
    <property type="entry name" value="Rid family detoxifying hydrolase"/>
    <property type="match status" value="1"/>
</dbReference>
<dbReference type="CDD" id="cd00448">
    <property type="entry name" value="YjgF_YER057c_UK114_family"/>
    <property type="match status" value="1"/>
</dbReference>
<accession>A0AAJ0HU27</accession>
<dbReference type="InterPro" id="IPR006175">
    <property type="entry name" value="YjgF/YER057c/UK114"/>
</dbReference>
<evidence type="ECO:0000313" key="3">
    <source>
        <dbReference type="EMBL" id="KAK3362783.1"/>
    </source>
</evidence>
<proteinExistence type="inferred from homology"/>
<keyword evidence="2" id="KW-0472">Membrane</keyword>
<dbReference type="InterPro" id="IPR035959">
    <property type="entry name" value="RutC-like_sf"/>
</dbReference>
<keyword evidence="2" id="KW-0812">Transmembrane</keyword>
<protein>
    <submittedName>
        <fullName evidence="3">Endoribonuclease L-PSP-domain-containing protein</fullName>
    </submittedName>
</protein>
<dbReference type="EMBL" id="JAUIQD010000001">
    <property type="protein sequence ID" value="KAK3362783.1"/>
    <property type="molecule type" value="Genomic_DNA"/>
</dbReference>
<dbReference type="PANTHER" id="PTHR11803:SF58">
    <property type="entry name" value="PROTEIN HMF1-RELATED"/>
    <property type="match status" value="1"/>
</dbReference>
<dbReference type="Gene3D" id="3.30.1330.40">
    <property type="entry name" value="RutC-like"/>
    <property type="match status" value="1"/>
</dbReference>
<keyword evidence="2" id="KW-1133">Transmembrane helix</keyword>
<evidence type="ECO:0000313" key="4">
    <source>
        <dbReference type="Proteomes" id="UP001275084"/>
    </source>
</evidence>
<name>A0AAJ0HU27_9PEZI</name>
<gene>
    <name evidence="3" type="ORF">B0T25DRAFT_561840</name>
</gene>
<organism evidence="3 4">
    <name type="scientific">Lasiosphaeria hispida</name>
    <dbReference type="NCBI Taxonomy" id="260671"/>
    <lineage>
        <taxon>Eukaryota</taxon>
        <taxon>Fungi</taxon>
        <taxon>Dikarya</taxon>
        <taxon>Ascomycota</taxon>
        <taxon>Pezizomycotina</taxon>
        <taxon>Sordariomycetes</taxon>
        <taxon>Sordariomycetidae</taxon>
        <taxon>Sordariales</taxon>
        <taxon>Lasiosphaeriaceae</taxon>
        <taxon>Lasiosphaeria</taxon>
    </lineage>
</organism>
<dbReference type="Pfam" id="PF01042">
    <property type="entry name" value="Ribonuc_L-PSP"/>
    <property type="match status" value="1"/>
</dbReference>
<feature type="transmembrane region" description="Helical" evidence="2">
    <location>
        <begin position="209"/>
        <end position="229"/>
    </location>
</feature>
<evidence type="ECO:0000256" key="2">
    <source>
        <dbReference type="SAM" id="Phobius"/>
    </source>
</evidence>
<dbReference type="GO" id="GO:0005739">
    <property type="term" value="C:mitochondrion"/>
    <property type="evidence" value="ECO:0007669"/>
    <property type="project" value="TreeGrafter"/>
</dbReference>
<dbReference type="AlphaFoldDB" id="A0AAJ0HU27"/>
<sequence>MSATPIFTAKAAPVAGPYSQAIKTPNAIYCSGQIPCDAAGNLVEGTIQEKTAACIGNLKAVLEEAGSAIDKVVKVNVFLTDMVNFANMNEEYAKWFTHKPARSCVAVKQLPKGVDLVVTPVVFISFVISLTLVDFRHSVSRSHFHAESGDSRLPVWLHRVVYRYQRYQYVPVGEDGRRLPQPETANQHLYYHSKQRKLMKMEADEAFEIRNIVLVAMALVGVCIMWALWRVLWWGLFVVGLAA</sequence>
<comment type="similarity">
    <text evidence="1">Belongs to the RutC family.</text>
</comment>
<reference evidence="3" key="1">
    <citation type="journal article" date="2023" name="Mol. Phylogenet. Evol.">
        <title>Genome-scale phylogeny and comparative genomics of the fungal order Sordariales.</title>
        <authorList>
            <person name="Hensen N."/>
            <person name="Bonometti L."/>
            <person name="Westerberg I."/>
            <person name="Brannstrom I.O."/>
            <person name="Guillou S."/>
            <person name="Cros-Aarteil S."/>
            <person name="Calhoun S."/>
            <person name="Haridas S."/>
            <person name="Kuo A."/>
            <person name="Mondo S."/>
            <person name="Pangilinan J."/>
            <person name="Riley R."/>
            <person name="LaButti K."/>
            <person name="Andreopoulos B."/>
            <person name="Lipzen A."/>
            <person name="Chen C."/>
            <person name="Yan M."/>
            <person name="Daum C."/>
            <person name="Ng V."/>
            <person name="Clum A."/>
            <person name="Steindorff A."/>
            <person name="Ohm R.A."/>
            <person name="Martin F."/>
            <person name="Silar P."/>
            <person name="Natvig D.O."/>
            <person name="Lalanne C."/>
            <person name="Gautier V."/>
            <person name="Ament-Velasquez S.L."/>
            <person name="Kruys A."/>
            <person name="Hutchinson M.I."/>
            <person name="Powell A.J."/>
            <person name="Barry K."/>
            <person name="Miller A.N."/>
            <person name="Grigoriev I.V."/>
            <person name="Debuchy R."/>
            <person name="Gladieux P."/>
            <person name="Hiltunen Thoren M."/>
            <person name="Johannesson H."/>
        </authorList>
    </citation>
    <scope>NUCLEOTIDE SEQUENCE</scope>
    <source>
        <strain evidence="3">CBS 955.72</strain>
    </source>
</reference>
<dbReference type="InterPro" id="IPR006056">
    <property type="entry name" value="RidA"/>
</dbReference>
<reference evidence="3" key="2">
    <citation type="submission" date="2023-06" db="EMBL/GenBank/DDBJ databases">
        <authorList>
            <consortium name="Lawrence Berkeley National Laboratory"/>
            <person name="Haridas S."/>
            <person name="Hensen N."/>
            <person name="Bonometti L."/>
            <person name="Westerberg I."/>
            <person name="Brannstrom I.O."/>
            <person name="Guillou S."/>
            <person name="Cros-Aarteil S."/>
            <person name="Calhoun S."/>
            <person name="Kuo A."/>
            <person name="Mondo S."/>
            <person name="Pangilinan J."/>
            <person name="Riley R."/>
            <person name="Labutti K."/>
            <person name="Andreopoulos B."/>
            <person name="Lipzen A."/>
            <person name="Chen C."/>
            <person name="Yanf M."/>
            <person name="Daum C."/>
            <person name="Ng V."/>
            <person name="Clum A."/>
            <person name="Steindorff A."/>
            <person name="Ohm R."/>
            <person name="Martin F."/>
            <person name="Silar P."/>
            <person name="Natvig D."/>
            <person name="Lalanne C."/>
            <person name="Gautier V."/>
            <person name="Ament-Velasquez S.L."/>
            <person name="Kruys A."/>
            <person name="Hutchinson M.I."/>
            <person name="Powell A.J."/>
            <person name="Barry K."/>
            <person name="Miller A.N."/>
            <person name="Grigoriev I.V."/>
            <person name="Debuchy R."/>
            <person name="Gladieux P."/>
            <person name="Thoren M.H."/>
            <person name="Johannesson H."/>
        </authorList>
    </citation>
    <scope>NUCLEOTIDE SEQUENCE</scope>
    <source>
        <strain evidence="3">CBS 955.72</strain>
    </source>
</reference>
<dbReference type="Proteomes" id="UP001275084">
    <property type="component" value="Unassembled WGS sequence"/>
</dbReference>
<comment type="caution">
    <text evidence="3">The sequence shown here is derived from an EMBL/GenBank/DDBJ whole genome shotgun (WGS) entry which is preliminary data.</text>
</comment>
<evidence type="ECO:0000256" key="1">
    <source>
        <dbReference type="ARBA" id="ARBA00010552"/>
    </source>
</evidence>
<feature type="transmembrane region" description="Helical" evidence="2">
    <location>
        <begin position="116"/>
        <end position="135"/>
    </location>
</feature>
<dbReference type="GO" id="GO:0005829">
    <property type="term" value="C:cytosol"/>
    <property type="evidence" value="ECO:0007669"/>
    <property type="project" value="TreeGrafter"/>
</dbReference>
<dbReference type="GO" id="GO:0019239">
    <property type="term" value="F:deaminase activity"/>
    <property type="evidence" value="ECO:0007669"/>
    <property type="project" value="TreeGrafter"/>
</dbReference>
<dbReference type="FunFam" id="3.30.1330.40:FF:000001">
    <property type="entry name" value="L-PSP family endoribonuclease"/>
    <property type="match status" value="1"/>
</dbReference>
<dbReference type="SUPFAM" id="SSF55298">
    <property type="entry name" value="YjgF-like"/>
    <property type="match status" value="1"/>
</dbReference>
<dbReference type="PANTHER" id="PTHR11803">
    <property type="entry name" value="2-IMINOBUTANOATE/2-IMINOPROPANOATE DEAMINASE RIDA"/>
    <property type="match status" value="1"/>
</dbReference>
<keyword evidence="4" id="KW-1185">Reference proteome</keyword>